<dbReference type="Proteomes" id="UP001225646">
    <property type="component" value="Unassembled WGS sequence"/>
</dbReference>
<dbReference type="Pfam" id="PF14559">
    <property type="entry name" value="TPR_19"/>
    <property type="match status" value="1"/>
</dbReference>
<comment type="caution">
    <text evidence="1">The sequence shown here is derived from an EMBL/GenBank/DDBJ whole genome shotgun (WGS) entry which is preliminary data.</text>
</comment>
<gene>
    <name evidence="1" type="ORF">J2S06_000231</name>
</gene>
<dbReference type="InterPro" id="IPR011990">
    <property type="entry name" value="TPR-like_helical_dom_sf"/>
</dbReference>
<dbReference type="Gene3D" id="1.25.40.10">
    <property type="entry name" value="Tetratricopeptide repeat domain"/>
    <property type="match status" value="1"/>
</dbReference>
<name>A0ABT9VJM9_9BACI</name>
<accession>A0ABT9VJM9</accession>
<protein>
    <submittedName>
        <fullName evidence="1">Tetratricopeptide (TPR) repeat protein</fullName>
    </submittedName>
</protein>
<keyword evidence="2" id="KW-1185">Reference proteome</keyword>
<evidence type="ECO:0000313" key="1">
    <source>
        <dbReference type="EMBL" id="MDQ0161161.1"/>
    </source>
</evidence>
<proteinExistence type="predicted"/>
<sequence>MKKNDGKVIPFPRLKERLIERGMEALRKKEYERALDLFEEAEKWDKDHDEIILGKAICFLELGKLHEAKAICKKMLHEDQGNYFTVLQIYLTILVQLGQYEEVQMTIEAVLEEHKVPPYQAEHFYKLLDFSRKMNKEQEENYTPPAFSFEKMIENVDEQMKYVHFLQHSSHIKHYQTIQDFLDHPDIHPVVKTMLLQILREREITKKVFITKFGKNMTVIPNELKDISEYHLVQRVFNLLEDHLASENPTLYEAVKDMWLRHLYVLYPFPPEPPNESLWAAALHQIGYELHGIEMDDDEIQALYHVDLQPLRQVQKQIKHIQEISNLQL</sequence>
<dbReference type="SUPFAM" id="SSF48452">
    <property type="entry name" value="TPR-like"/>
    <property type="match status" value="1"/>
</dbReference>
<organism evidence="1 2">
    <name type="scientific">Aeribacillus alveayuensis</name>
    <dbReference type="NCBI Taxonomy" id="279215"/>
    <lineage>
        <taxon>Bacteria</taxon>
        <taxon>Bacillati</taxon>
        <taxon>Bacillota</taxon>
        <taxon>Bacilli</taxon>
        <taxon>Bacillales</taxon>
        <taxon>Bacillaceae</taxon>
        <taxon>Aeribacillus</taxon>
    </lineage>
</organism>
<dbReference type="RefSeq" id="WP_419151020.1">
    <property type="nucleotide sequence ID" value="NZ_JAUSTR010000001.1"/>
</dbReference>
<reference evidence="1 2" key="1">
    <citation type="submission" date="2023-07" db="EMBL/GenBank/DDBJ databases">
        <title>Genomic Encyclopedia of Type Strains, Phase IV (KMG-IV): sequencing the most valuable type-strain genomes for metagenomic binning, comparative biology and taxonomic classification.</title>
        <authorList>
            <person name="Goeker M."/>
        </authorList>
    </citation>
    <scope>NUCLEOTIDE SEQUENCE [LARGE SCALE GENOMIC DNA]</scope>
    <source>
        <strain evidence="1 2">DSM 19092</strain>
    </source>
</reference>
<evidence type="ECO:0000313" key="2">
    <source>
        <dbReference type="Proteomes" id="UP001225646"/>
    </source>
</evidence>
<dbReference type="EMBL" id="JAUSTR010000001">
    <property type="protein sequence ID" value="MDQ0161161.1"/>
    <property type="molecule type" value="Genomic_DNA"/>
</dbReference>